<evidence type="ECO:0000313" key="4">
    <source>
        <dbReference type="Proteomes" id="UP001565368"/>
    </source>
</evidence>
<dbReference type="PANTHER" id="PTHR12276">
    <property type="entry name" value="EPSIN/ENT-RELATED"/>
    <property type="match status" value="1"/>
</dbReference>
<dbReference type="EMBL" id="JBBXJM010000005">
    <property type="protein sequence ID" value="KAL1407383.1"/>
    <property type="molecule type" value="Genomic_DNA"/>
</dbReference>
<dbReference type="GeneID" id="95987848"/>
<dbReference type="SMART" id="SM00273">
    <property type="entry name" value="ENTH"/>
    <property type="match status" value="1"/>
</dbReference>
<dbReference type="PANTHER" id="PTHR12276:SF45">
    <property type="entry name" value="CLATHRIN INTERACTOR 1"/>
    <property type="match status" value="1"/>
</dbReference>
<feature type="compositionally biased region" description="Low complexity" evidence="1">
    <location>
        <begin position="401"/>
        <end position="426"/>
    </location>
</feature>
<dbReference type="InterPro" id="IPR013809">
    <property type="entry name" value="ENTH"/>
</dbReference>
<feature type="compositionally biased region" description="Low complexity" evidence="1">
    <location>
        <begin position="313"/>
        <end position="330"/>
    </location>
</feature>
<accession>A0ABR3PY95</accession>
<dbReference type="CDD" id="cd16992">
    <property type="entry name" value="ENTH_Ent3"/>
    <property type="match status" value="1"/>
</dbReference>
<feature type="compositionally biased region" description="Low complexity" evidence="1">
    <location>
        <begin position="374"/>
        <end position="393"/>
    </location>
</feature>
<feature type="compositionally biased region" description="Acidic residues" evidence="1">
    <location>
        <begin position="249"/>
        <end position="259"/>
    </location>
</feature>
<dbReference type="Gene3D" id="1.25.40.90">
    <property type="match status" value="1"/>
</dbReference>
<gene>
    <name evidence="3" type="primary">ENT3</name>
    <name evidence="3" type="ORF">Q8F55_006805</name>
</gene>
<feature type="compositionally biased region" description="Gly residues" evidence="1">
    <location>
        <begin position="186"/>
        <end position="220"/>
    </location>
</feature>
<dbReference type="Proteomes" id="UP001565368">
    <property type="component" value="Unassembled WGS sequence"/>
</dbReference>
<feature type="region of interest" description="Disordered" evidence="1">
    <location>
        <begin position="161"/>
        <end position="355"/>
    </location>
</feature>
<dbReference type="InterPro" id="IPR008942">
    <property type="entry name" value="ENTH_VHS"/>
</dbReference>
<dbReference type="Pfam" id="PF01417">
    <property type="entry name" value="ENTH"/>
    <property type="match status" value="1"/>
</dbReference>
<evidence type="ECO:0000259" key="2">
    <source>
        <dbReference type="PROSITE" id="PS50942"/>
    </source>
</evidence>
<reference evidence="3 4" key="1">
    <citation type="submission" date="2023-08" db="EMBL/GenBank/DDBJ databases">
        <title>Annotated Genome Sequence of Vanrija albida AlHP1.</title>
        <authorList>
            <person name="Herzog R."/>
        </authorList>
    </citation>
    <scope>NUCLEOTIDE SEQUENCE [LARGE SCALE GENOMIC DNA]</scope>
    <source>
        <strain evidence="3 4">AlHP1</strain>
    </source>
</reference>
<name>A0ABR3PY95_9TREE</name>
<dbReference type="RefSeq" id="XP_069207327.1">
    <property type="nucleotide sequence ID" value="XM_069355256.1"/>
</dbReference>
<feature type="compositionally biased region" description="Low complexity" evidence="1">
    <location>
        <begin position="263"/>
        <end position="287"/>
    </location>
</feature>
<feature type="domain" description="ENTH" evidence="2">
    <location>
        <begin position="28"/>
        <end position="161"/>
    </location>
</feature>
<feature type="compositionally biased region" description="Basic and acidic residues" evidence="1">
    <location>
        <begin position="293"/>
        <end position="304"/>
    </location>
</feature>
<comment type="caution">
    <text evidence="3">The sequence shown here is derived from an EMBL/GenBank/DDBJ whole genome shotgun (WGS) entry which is preliminary data.</text>
</comment>
<dbReference type="SUPFAM" id="SSF48464">
    <property type="entry name" value="ENTH/VHS domain"/>
    <property type="match status" value="1"/>
</dbReference>
<keyword evidence="4" id="KW-1185">Reference proteome</keyword>
<feature type="region of interest" description="Disordered" evidence="1">
    <location>
        <begin position="374"/>
        <end position="492"/>
    </location>
</feature>
<evidence type="ECO:0000313" key="3">
    <source>
        <dbReference type="EMBL" id="KAL1407383.1"/>
    </source>
</evidence>
<evidence type="ECO:0000256" key="1">
    <source>
        <dbReference type="SAM" id="MobiDB-lite"/>
    </source>
</evidence>
<feature type="compositionally biased region" description="Low complexity" evidence="1">
    <location>
        <begin position="461"/>
        <end position="485"/>
    </location>
</feature>
<sequence length="492" mass="51284">MDYLEGLAKQASQITMYDVKSYYNAAKNAVLNIPEMEAKVREATNEDPWGASSTLMQEIAAGTNNFQQFNEIMPTIYSRFMEKEAREWRQIYKALTLLEYLIKHGSERVVDDARAHISTIKMLRNFHYIDEKGKDQGINVRNRANEIAAMLSDVDKIRQERRKAKQNRNKYQGHEGGAFNTSTGSRYGGFGSDSYRGGGGSSSGFGGGSSGGGGGGGGGYGREDDEYRGSGGRSSSGFRDSSNRRQSYDEYEGADDFEEQPPRRTTSANAARTGGASSSSSGAGRAPAAPPKPPKEQPKAKEVNLFDFDDEPVAAASAPAPAAAAAPVDAFGDDDFDDFQQAPASPPAASPAAAPAAGNANLFALLESNKPAAAAPAPSFTAAAPAPTFGAPSFQAPSYQAARPATSPTKAAPTPAAPAPKTGASAFDDLWTTSLGGPAITPAKAAGNKTIAQMEKEKAQSSLWGAPSAAPSGGAAAAAKPAASSDLDDLLL</sequence>
<dbReference type="PROSITE" id="PS50942">
    <property type="entry name" value="ENTH"/>
    <property type="match status" value="1"/>
</dbReference>
<proteinExistence type="predicted"/>
<protein>
    <submittedName>
        <fullName evidence="3">Epsin-3, clathrin recruitment and traffic between the Golgi and endosome</fullName>
    </submittedName>
</protein>
<organism evidence="3 4">
    <name type="scientific">Vanrija albida</name>
    <dbReference type="NCBI Taxonomy" id="181172"/>
    <lineage>
        <taxon>Eukaryota</taxon>
        <taxon>Fungi</taxon>
        <taxon>Dikarya</taxon>
        <taxon>Basidiomycota</taxon>
        <taxon>Agaricomycotina</taxon>
        <taxon>Tremellomycetes</taxon>
        <taxon>Trichosporonales</taxon>
        <taxon>Trichosporonaceae</taxon>
        <taxon>Vanrija</taxon>
    </lineage>
</organism>